<dbReference type="Pfam" id="PF13508">
    <property type="entry name" value="Acetyltransf_7"/>
    <property type="match status" value="1"/>
</dbReference>
<feature type="domain" description="N-acetyltransferase" evidence="1">
    <location>
        <begin position="1"/>
        <end position="150"/>
    </location>
</feature>
<name>A0A9P9WAZ8_9PEZI</name>
<dbReference type="CDD" id="cd04301">
    <property type="entry name" value="NAT_SF"/>
    <property type="match status" value="1"/>
</dbReference>
<protein>
    <recommendedName>
        <fullName evidence="1">N-acetyltransferase domain-containing protein</fullName>
    </recommendedName>
</protein>
<evidence type="ECO:0000259" key="1">
    <source>
        <dbReference type="PROSITE" id="PS51186"/>
    </source>
</evidence>
<proteinExistence type="predicted"/>
<evidence type="ECO:0000313" key="2">
    <source>
        <dbReference type="EMBL" id="KAI1855879.1"/>
    </source>
</evidence>
<gene>
    <name evidence="2" type="ORF">JX265_012142</name>
</gene>
<dbReference type="SUPFAM" id="SSF55729">
    <property type="entry name" value="Acyl-CoA N-acyltransferases (Nat)"/>
    <property type="match status" value="1"/>
</dbReference>
<dbReference type="AlphaFoldDB" id="A0A9P9WAZ8"/>
<dbReference type="Proteomes" id="UP000829685">
    <property type="component" value="Unassembled WGS sequence"/>
</dbReference>
<sequence length="150" mass="16234">MSTSSLAAGYILQDGYPLVEDYVHLRTASGLTPKTAQQAAVAIRGSWYGCYVTEETAPTKAVAMGRIIGDGGWYFLIADMATLPEHQRRGLGDAILKKLLARIKSDACPGTAYITLGADLPGRRLYEKNGFKDTMPKEMGMSIVMRDAGQ</sequence>
<dbReference type="EMBL" id="JAFIMR010000049">
    <property type="protein sequence ID" value="KAI1855879.1"/>
    <property type="molecule type" value="Genomic_DNA"/>
</dbReference>
<organism evidence="2 3">
    <name type="scientific">Neoarthrinium moseri</name>
    <dbReference type="NCBI Taxonomy" id="1658444"/>
    <lineage>
        <taxon>Eukaryota</taxon>
        <taxon>Fungi</taxon>
        <taxon>Dikarya</taxon>
        <taxon>Ascomycota</taxon>
        <taxon>Pezizomycotina</taxon>
        <taxon>Sordariomycetes</taxon>
        <taxon>Xylariomycetidae</taxon>
        <taxon>Amphisphaeriales</taxon>
        <taxon>Apiosporaceae</taxon>
        <taxon>Neoarthrinium</taxon>
    </lineage>
</organism>
<reference evidence="2" key="1">
    <citation type="submission" date="2021-03" db="EMBL/GenBank/DDBJ databases">
        <title>Revisited historic fungal species revealed as producer of novel bioactive compounds through whole genome sequencing and comparative genomics.</title>
        <authorList>
            <person name="Vignolle G.A."/>
            <person name="Hochenegger N."/>
            <person name="Mach R.L."/>
            <person name="Mach-Aigner A.R."/>
            <person name="Javad Rahimi M."/>
            <person name="Salim K.A."/>
            <person name="Chan C.M."/>
            <person name="Lim L.B.L."/>
            <person name="Cai F."/>
            <person name="Druzhinina I.S."/>
            <person name="U'Ren J.M."/>
            <person name="Derntl C."/>
        </authorList>
    </citation>
    <scope>NUCLEOTIDE SEQUENCE</scope>
    <source>
        <strain evidence="2">TUCIM 5799</strain>
    </source>
</reference>
<dbReference type="Gene3D" id="3.40.630.30">
    <property type="match status" value="1"/>
</dbReference>
<dbReference type="PROSITE" id="PS51186">
    <property type="entry name" value="GNAT"/>
    <property type="match status" value="1"/>
</dbReference>
<accession>A0A9P9WAZ8</accession>
<dbReference type="InterPro" id="IPR016181">
    <property type="entry name" value="Acyl_CoA_acyltransferase"/>
</dbReference>
<dbReference type="GO" id="GO:0016747">
    <property type="term" value="F:acyltransferase activity, transferring groups other than amino-acyl groups"/>
    <property type="evidence" value="ECO:0007669"/>
    <property type="project" value="InterPro"/>
</dbReference>
<evidence type="ECO:0000313" key="3">
    <source>
        <dbReference type="Proteomes" id="UP000829685"/>
    </source>
</evidence>
<dbReference type="InterPro" id="IPR000182">
    <property type="entry name" value="GNAT_dom"/>
</dbReference>
<dbReference type="InterPro" id="IPR053144">
    <property type="entry name" value="Acetyltransferase_Butenolide"/>
</dbReference>
<dbReference type="PANTHER" id="PTHR43233:SF1">
    <property type="entry name" value="FAMILY N-ACETYLTRANSFERASE, PUTATIVE (AFU_ORTHOLOGUE AFUA_6G03350)-RELATED"/>
    <property type="match status" value="1"/>
</dbReference>
<keyword evidence="3" id="KW-1185">Reference proteome</keyword>
<comment type="caution">
    <text evidence="2">The sequence shown here is derived from an EMBL/GenBank/DDBJ whole genome shotgun (WGS) entry which is preliminary data.</text>
</comment>
<dbReference type="PANTHER" id="PTHR43233">
    <property type="entry name" value="FAMILY N-ACETYLTRANSFERASE, PUTATIVE (AFU_ORTHOLOGUE AFUA_6G03350)-RELATED"/>
    <property type="match status" value="1"/>
</dbReference>